<dbReference type="InterPro" id="IPR036649">
    <property type="entry name" value="Pyrophosphatase_sf"/>
</dbReference>
<comment type="catalytic activity">
    <reaction evidence="6">
        <text>diphosphate + H2O = 2 phosphate + H(+)</text>
        <dbReference type="Rhea" id="RHEA:24576"/>
        <dbReference type="ChEBI" id="CHEBI:15377"/>
        <dbReference type="ChEBI" id="CHEBI:15378"/>
        <dbReference type="ChEBI" id="CHEBI:33019"/>
        <dbReference type="ChEBI" id="CHEBI:43474"/>
        <dbReference type="EC" id="3.6.1.1"/>
    </reaction>
</comment>
<evidence type="ECO:0000313" key="8">
    <source>
        <dbReference type="Proteomes" id="UP000004982"/>
    </source>
</evidence>
<dbReference type="GO" id="GO:0000287">
    <property type="term" value="F:magnesium ion binding"/>
    <property type="evidence" value="ECO:0007669"/>
    <property type="project" value="UniProtKB-UniRule"/>
</dbReference>
<evidence type="ECO:0000256" key="6">
    <source>
        <dbReference type="HAMAP-Rule" id="MF_00209"/>
    </source>
</evidence>
<comment type="function">
    <text evidence="6">Catalyzes the hydrolysis of inorganic pyrophosphate (PPi) forming two phosphate ions.</text>
</comment>
<dbReference type="PANTHER" id="PTHR10286">
    <property type="entry name" value="INORGANIC PYROPHOSPHATASE"/>
    <property type="match status" value="1"/>
</dbReference>
<dbReference type="GO" id="GO:0004427">
    <property type="term" value="F:inorganic diphosphate phosphatase activity"/>
    <property type="evidence" value="ECO:0007669"/>
    <property type="project" value="UniProtKB-UniRule"/>
</dbReference>
<dbReference type="GO" id="GO:0005737">
    <property type="term" value="C:cytoplasm"/>
    <property type="evidence" value="ECO:0007669"/>
    <property type="project" value="UniProtKB-SubCell"/>
</dbReference>
<dbReference type="EC" id="3.6.1.1" evidence="6"/>
<evidence type="ECO:0000313" key="7">
    <source>
        <dbReference type="EMBL" id="EGQ76760.1"/>
    </source>
</evidence>
<evidence type="ECO:0000256" key="3">
    <source>
        <dbReference type="ARBA" id="ARBA00022723"/>
    </source>
</evidence>
<evidence type="ECO:0000256" key="2">
    <source>
        <dbReference type="ARBA" id="ARBA00022490"/>
    </source>
</evidence>
<feature type="binding site" evidence="6">
    <location>
        <position position="96"/>
    </location>
    <ligand>
        <name>substrate</name>
    </ligand>
</feature>
<reference evidence="7 8" key="1">
    <citation type="submission" date="2011-05" db="EMBL/GenBank/DDBJ databases">
        <authorList>
            <person name="Muzny D."/>
            <person name="Qin X."/>
            <person name="Deng J."/>
            <person name="Jiang H."/>
            <person name="Liu Y."/>
            <person name="Qu J."/>
            <person name="Song X.-Z."/>
            <person name="Zhang L."/>
            <person name="Thornton R."/>
            <person name="Coyle M."/>
            <person name="Francisco L."/>
            <person name="Jackson L."/>
            <person name="Javaid M."/>
            <person name="Korchina V."/>
            <person name="Kovar C."/>
            <person name="Mata R."/>
            <person name="Mathew T."/>
            <person name="Ngo R."/>
            <person name="Nguyen L."/>
            <person name="Nguyen N."/>
            <person name="Okwuonu G."/>
            <person name="Ongeri F."/>
            <person name="Pham C."/>
            <person name="Simmons D."/>
            <person name="Wilczek-Boney K."/>
            <person name="Hale W."/>
            <person name="Jakkamsetti A."/>
            <person name="Pham P."/>
            <person name="Ruth R."/>
            <person name="San Lucas F."/>
            <person name="Warren J."/>
            <person name="Zhang J."/>
            <person name="Zhao Z."/>
            <person name="Zhou C."/>
            <person name="Zhu D."/>
            <person name="Lee S."/>
            <person name="Bess C."/>
            <person name="Blankenburg K."/>
            <person name="Forbes L."/>
            <person name="Fu Q."/>
            <person name="Gubbala S."/>
            <person name="Hirani K."/>
            <person name="Jayaseelan J.C."/>
            <person name="Lara F."/>
            <person name="Munidasa M."/>
            <person name="Palculict T."/>
            <person name="Patil S."/>
            <person name="Pu L.-L."/>
            <person name="Saada N."/>
            <person name="Tang L."/>
            <person name="Weissenberger G."/>
            <person name="Zhu Y."/>
            <person name="Hemphill L."/>
            <person name="Shang Y."/>
            <person name="Youmans B."/>
            <person name="Ayvaz T."/>
            <person name="Ross M."/>
            <person name="Santibanez J."/>
            <person name="Aqrawi P."/>
            <person name="Gross S."/>
            <person name="Joshi V."/>
            <person name="Fowler G."/>
            <person name="Nazareth L."/>
            <person name="Reid J."/>
            <person name="Worley K."/>
            <person name="Petrosino J."/>
            <person name="Highlander S."/>
            <person name="Gibbs R."/>
        </authorList>
    </citation>
    <scope>NUCLEOTIDE SEQUENCE [LARGE SCALE GENOMIC DNA]</scope>
    <source>
        <strain evidence="7 8">ATCC 33926</strain>
    </source>
</reference>
<dbReference type="PROSITE" id="PS00387">
    <property type="entry name" value="PPASE"/>
    <property type="match status" value="1"/>
</dbReference>
<comment type="cofactor">
    <cofactor evidence="1 6">
        <name>Mg(2+)</name>
        <dbReference type="ChEBI" id="CHEBI:18420"/>
    </cofactor>
</comment>
<comment type="subunit">
    <text evidence="6">Homohexamer.</text>
</comment>
<accession>A0AA36XKM0</accession>
<dbReference type="GO" id="GO:0006796">
    <property type="term" value="P:phosphate-containing compound metabolic process"/>
    <property type="evidence" value="ECO:0007669"/>
    <property type="project" value="InterPro"/>
</dbReference>
<gene>
    <name evidence="6 7" type="primary">ppa</name>
    <name evidence="7" type="ORF">HMPREF9418_1631</name>
</gene>
<feature type="binding site" evidence="6">
    <location>
        <position position="123"/>
    </location>
    <ligand>
        <name>Mg(2+)</name>
        <dbReference type="ChEBI" id="CHEBI:18420"/>
        <label>1</label>
    </ligand>
</feature>
<sequence>MLPCAVMFMVLRCSEEFCRHELGGKRDISRNVFCLLYFRRLTFAIVYKERKMADFNKILTPGDVDGGIINVVNEIPAGSNHKIEWNRKLAAFQLDRVEPAIFSKPTNYGFIPQTLDEDGDELDVLLVTEQPLATGIFLEARVIGVMKFVDDGEVDDKIVCVPADDRNNGNAYKTLSDLSQQLIKQIEFHFNHYKDLKKAGTTKVESWGDVEEAKQVIKESIERWNKQA</sequence>
<feature type="binding site" evidence="6">
    <location>
        <position position="193"/>
    </location>
    <ligand>
        <name>substrate</name>
    </ligand>
</feature>
<keyword evidence="4 6" id="KW-0378">Hydrolase</keyword>
<evidence type="ECO:0000256" key="4">
    <source>
        <dbReference type="ARBA" id="ARBA00022801"/>
    </source>
</evidence>
<organism evidence="7 8">
    <name type="scientific">Neisseria macacae ATCC 33926</name>
    <dbReference type="NCBI Taxonomy" id="997348"/>
    <lineage>
        <taxon>Bacteria</taxon>
        <taxon>Pseudomonadati</taxon>
        <taxon>Pseudomonadota</taxon>
        <taxon>Betaproteobacteria</taxon>
        <taxon>Neisseriales</taxon>
        <taxon>Neisseriaceae</taxon>
        <taxon>Neisseria</taxon>
    </lineage>
</organism>
<keyword evidence="3 6" id="KW-0479">Metal-binding</keyword>
<protein>
    <recommendedName>
        <fullName evidence="6">Inorganic pyrophosphatase</fullName>
        <ecNumber evidence="6">3.6.1.1</ecNumber>
    </recommendedName>
    <alternativeName>
        <fullName evidence="6">Pyrophosphate phospho-hydrolase</fullName>
        <shortName evidence="6">PPase</shortName>
    </alternativeName>
</protein>
<proteinExistence type="inferred from homology"/>
<dbReference type="SUPFAM" id="SSF50324">
    <property type="entry name" value="Inorganic pyrophosphatase"/>
    <property type="match status" value="1"/>
</dbReference>
<comment type="similarity">
    <text evidence="6">Belongs to the PPase family.</text>
</comment>
<keyword evidence="2 6" id="KW-0963">Cytoplasm</keyword>
<evidence type="ECO:0000256" key="5">
    <source>
        <dbReference type="ARBA" id="ARBA00022842"/>
    </source>
</evidence>
<evidence type="ECO:0000256" key="1">
    <source>
        <dbReference type="ARBA" id="ARBA00001946"/>
    </source>
</evidence>
<dbReference type="EMBL" id="AFQE01000079">
    <property type="protein sequence ID" value="EGQ76760.1"/>
    <property type="molecule type" value="Genomic_DNA"/>
</dbReference>
<dbReference type="FunFam" id="3.90.80.10:FF:000006">
    <property type="entry name" value="Inorganic pyrophosphatase"/>
    <property type="match status" value="1"/>
</dbReference>
<dbReference type="InterPro" id="IPR008162">
    <property type="entry name" value="Pyrophosphatase"/>
</dbReference>
<feature type="binding site" evidence="6">
    <location>
        <position position="82"/>
    </location>
    <ligand>
        <name>substrate</name>
    </ligand>
</feature>
<dbReference type="Gene3D" id="3.90.80.10">
    <property type="entry name" value="Inorganic pyrophosphatase"/>
    <property type="match status" value="1"/>
</dbReference>
<keyword evidence="5 6" id="KW-0460">Magnesium</keyword>
<dbReference type="AlphaFoldDB" id="A0AA36XKM0"/>
<dbReference type="Pfam" id="PF00719">
    <property type="entry name" value="Pyrophosphatase"/>
    <property type="match status" value="1"/>
</dbReference>
<name>A0AA36XKM0_9NEIS</name>
<feature type="binding site" evidence="6">
    <location>
        <position position="123"/>
    </location>
    <ligand>
        <name>Mg(2+)</name>
        <dbReference type="ChEBI" id="CHEBI:18420"/>
        <label>2</label>
    </ligand>
</feature>
<feature type="binding site" evidence="6">
    <location>
        <position position="155"/>
    </location>
    <ligand>
        <name>Mg(2+)</name>
        <dbReference type="ChEBI" id="CHEBI:18420"/>
        <label>1</label>
    </ligand>
</feature>
<dbReference type="HAMAP" id="MF_00209">
    <property type="entry name" value="Inorganic_PPase"/>
    <property type="match status" value="1"/>
</dbReference>
<dbReference type="Proteomes" id="UP000004982">
    <property type="component" value="Unassembled WGS sequence"/>
</dbReference>
<comment type="caution">
    <text evidence="7">The sequence shown here is derived from an EMBL/GenBank/DDBJ whole genome shotgun (WGS) entry which is preliminary data.</text>
</comment>
<comment type="subcellular location">
    <subcellularLocation>
        <location evidence="6">Cytoplasm</location>
    </subcellularLocation>
</comment>
<feature type="binding site" evidence="6">
    <location>
        <position position="108"/>
    </location>
    <ligand>
        <name>substrate</name>
    </ligand>
</feature>
<feature type="binding site" evidence="6">
    <location>
        <position position="118"/>
    </location>
    <ligand>
        <name>Mg(2+)</name>
        <dbReference type="ChEBI" id="CHEBI:18420"/>
        <label>1</label>
    </ligand>
</feature>
<dbReference type="CDD" id="cd00412">
    <property type="entry name" value="pyrophosphatase"/>
    <property type="match status" value="1"/>
</dbReference>